<evidence type="ECO:0000259" key="1">
    <source>
        <dbReference type="Pfam" id="PF03721"/>
    </source>
</evidence>
<dbReference type="InterPro" id="IPR036291">
    <property type="entry name" value="NAD(P)-bd_dom_sf"/>
</dbReference>
<comment type="caution">
    <text evidence="2">The sequence shown here is derived from an EMBL/GenBank/DDBJ whole genome shotgun (WGS) entry which is preliminary data.</text>
</comment>
<name>A0A6N4DGB3_9GAMM</name>
<dbReference type="PANTHER" id="PTHR43491">
    <property type="entry name" value="UDP-N-ACETYL-D-MANNOSAMINE DEHYDROGENASE"/>
    <property type="match status" value="1"/>
</dbReference>
<dbReference type="SUPFAM" id="SSF51735">
    <property type="entry name" value="NAD(P)-binding Rossmann-fold domains"/>
    <property type="match status" value="1"/>
</dbReference>
<sequence length="53" mass="5563">MNSFSKVSVIGLGYIGLPTAAVFARQGVQVVGVDVNPKAVDTINQGRIHIVEP</sequence>
<evidence type="ECO:0000313" key="2">
    <source>
        <dbReference type="EMBL" id="PTB88229.1"/>
    </source>
</evidence>
<accession>A0A6N4DGB3</accession>
<gene>
    <name evidence="2" type="ORF">C9928_06745</name>
</gene>
<dbReference type="EMBL" id="PYVG01000098">
    <property type="protein sequence ID" value="PTB88229.1"/>
    <property type="molecule type" value="Genomic_DNA"/>
</dbReference>
<dbReference type="GO" id="GO:0000271">
    <property type="term" value="P:polysaccharide biosynthetic process"/>
    <property type="evidence" value="ECO:0007669"/>
    <property type="project" value="InterPro"/>
</dbReference>
<dbReference type="Proteomes" id="UP000241514">
    <property type="component" value="Unassembled WGS sequence"/>
</dbReference>
<protein>
    <submittedName>
        <fullName evidence="2">UDP-N-acetyl-D-mannosamine dehydrogenase</fullName>
    </submittedName>
</protein>
<dbReference type="InterPro" id="IPR028359">
    <property type="entry name" value="UDP_ManNAc/GlcNAc_DH"/>
</dbReference>
<dbReference type="GO" id="GO:0051287">
    <property type="term" value="F:NAD binding"/>
    <property type="evidence" value="ECO:0007669"/>
    <property type="project" value="InterPro"/>
</dbReference>
<proteinExistence type="predicted"/>
<dbReference type="AlphaFoldDB" id="A0A6N4DGB3"/>
<dbReference type="GO" id="GO:0016616">
    <property type="term" value="F:oxidoreductase activity, acting on the CH-OH group of donors, NAD or NADP as acceptor"/>
    <property type="evidence" value="ECO:0007669"/>
    <property type="project" value="InterPro"/>
</dbReference>
<dbReference type="PANTHER" id="PTHR43491:SF1">
    <property type="entry name" value="UDP-N-ACETYL-D-MANNOSAMINE DEHYDROGENASE"/>
    <property type="match status" value="1"/>
</dbReference>
<evidence type="ECO:0000313" key="3">
    <source>
        <dbReference type="Proteomes" id="UP000241514"/>
    </source>
</evidence>
<feature type="domain" description="UDP-glucose/GDP-mannose dehydrogenase N-terminal" evidence="1">
    <location>
        <begin position="6"/>
        <end position="53"/>
    </location>
</feature>
<dbReference type="GO" id="GO:0016628">
    <property type="term" value="F:oxidoreductase activity, acting on the CH-CH group of donors, NAD or NADP as acceptor"/>
    <property type="evidence" value="ECO:0007669"/>
    <property type="project" value="InterPro"/>
</dbReference>
<feature type="non-terminal residue" evidence="2">
    <location>
        <position position="53"/>
    </location>
</feature>
<dbReference type="Pfam" id="PF03721">
    <property type="entry name" value="UDPG_MGDP_dh_N"/>
    <property type="match status" value="1"/>
</dbReference>
<dbReference type="InterPro" id="IPR001732">
    <property type="entry name" value="UDP-Glc/GDP-Man_DH_N"/>
</dbReference>
<reference evidence="2 3" key="1">
    <citation type="submission" date="2018-03" db="EMBL/GenBank/DDBJ databases">
        <title>Cross-interface Injection: A General Nanoliter Liquid Handling Method Applied to Single Cells Genome Amplification Automated Nanoliter Liquid Handling Applied to Single Cell Multiple Displacement Amplification.</title>
        <authorList>
            <person name="Yun J."/>
            <person name="Xu P."/>
            <person name="Xu J."/>
            <person name="Dai X."/>
            <person name="Wang Y."/>
            <person name="Zheng X."/>
            <person name="Cao C."/>
            <person name="Yi Q."/>
            <person name="Zhu Y."/>
            <person name="Wang L."/>
            <person name="Dong Z."/>
            <person name="Huang Y."/>
            <person name="Huang L."/>
            <person name="Du W."/>
        </authorList>
    </citation>
    <scope>NUCLEOTIDE SEQUENCE [LARGE SCALE GENOMIC DNA]</scope>
    <source>
        <strain evidence="2 3">A9-4</strain>
    </source>
</reference>
<organism evidence="2 3">
    <name type="scientific">Pseudidiomarina aestuarii</name>
    <dbReference type="NCBI Taxonomy" id="624146"/>
    <lineage>
        <taxon>Bacteria</taxon>
        <taxon>Pseudomonadati</taxon>
        <taxon>Pseudomonadota</taxon>
        <taxon>Gammaproteobacteria</taxon>
        <taxon>Alteromonadales</taxon>
        <taxon>Idiomarinaceae</taxon>
        <taxon>Pseudidiomarina</taxon>
    </lineage>
</organism>
<dbReference type="Gene3D" id="3.40.50.720">
    <property type="entry name" value="NAD(P)-binding Rossmann-like Domain"/>
    <property type="match status" value="1"/>
</dbReference>